<feature type="compositionally biased region" description="Low complexity" evidence="3">
    <location>
        <begin position="327"/>
        <end position="342"/>
    </location>
</feature>
<name>A0A178MNA4_9PROT</name>
<dbReference type="AlphaFoldDB" id="A0A178MNA4"/>
<sequence>MPIMAKLNEAKASTNFTAAFLADYGDPRKQKQAERMIMCASGIGINADKRYVYGRGCKLPHCQVCSLRKSRVLMAQIARVGQIAAEDHPDCVWFYLVLTAPNCRLAVLHAAMDDFNNAFNRMTRTRGWSAIGALKAFEFPEEYWEHEAQAHPEIFVGAEPDLEIEDIIDTELAIKTHAARMRRLAAMYAPRVNLHANLLVLVPRDKADEFAANIGTMWSKANKADYLSVSCEPINQNGLVPAMGYSSKPTPVSYDAEYAIALADQLQGAHRIQAYGAVKMMFADVKEEWEVRKSPGGWRPAQGDVTWLEWNSSDAEYRSQEGEVATPPEWSEAATSSSEPSAINCTSSYADTQGEGHMIGMMGHGEQAETGEGDCQPAYLHGEGHTGDADGIESVGGSHGHDLSVNLRGSPGCIPGFLASTGPPFPGTTGMGAHCVHC</sequence>
<evidence type="ECO:0000313" key="5">
    <source>
        <dbReference type="Proteomes" id="UP000078428"/>
    </source>
</evidence>
<keyword evidence="5" id="KW-1185">Reference proteome</keyword>
<gene>
    <name evidence="4" type="ORF">A6A04_19505</name>
</gene>
<feature type="region of interest" description="Disordered" evidence="3">
    <location>
        <begin position="318"/>
        <end position="343"/>
    </location>
</feature>
<dbReference type="Pfam" id="PF01446">
    <property type="entry name" value="Rep_1"/>
    <property type="match status" value="1"/>
</dbReference>
<evidence type="ECO:0000256" key="1">
    <source>
        <dbReference type="ARBA" id="ARBA00008909"/>
    </source>
</evidence>
<evidence type="ECO:0000256" key="3">
    <source>
        <dbReference type="SAM" id="MobiDB-lite"/>
    </source>
</evidence>
<dbReference type="GO" id="GO:0003677">
    <property type="term" value="F:DNA binding"/>
    <property type="evidence" value="ECO:0007669"/>
    <property type="project" value="InterPro"/>
</dbReference>
<organism evidence="4 5">
    <name type="scientific">Paramagnetospirillum marisnigri</name>
    <dbReference type="NCBI Taxonomy" id="1285242"/>
    <lineage>
        <taxon>Bacteria</taxon>
        <taxon>Pseudomonadati</taxon>
        <taxon>Pseudomonadota</taxon>
        <taxon>Alphaproteobacteria</taxon>
        <taxon>Rhodospirillales</taxon>
        <taxon>Magnetospirillaceae</taxon>
        <taxon>Paramagnetospirillum</taxon>
    </lineage>
</organism>
<dbReference type="GO" id="GO:0006260">
    <property type="term" value="P:DNA replication"/>
    <property type="evidence" value="ECO:0007669"/>
    <property type="project" value="UniProtKB-KW"/>
</dbReference>
<dbReference type="InterPro" id="IPR000989">
    <property type="entry name" value="Rep"/>
</dbReference>
<comment type="similarity">
    <text evidence="1">Belongs to the Gram-positive plasmids replication protein type 1 family.</text>
</comment>
<keyword evidence="2" id="KW-0235">DNA replication</keyword>
<proteinExistence type="inferred from homology"/>
<reference evidence="4 5" key="1">
    <citation type="submission" date="2016-04" db="EMBL/GenBank/DDBJ databases">
        <title>Draft genome sequence of freshwater magnetotactic bacteria Magnetospirillum marisnigri SP-1 and Magnetospirillum moscoviense BB-1.</title>
        <authorList>
            <person name="Koziaeva V."/>
            <person name="Dziuba M.V."/>
            <person name="Ivanov T.M."/>
            <person name="Kuznetsov B."/>
            <person name="Grouzdev D.S."/>
        </authorList>
    </citation>
    <scope>NUCLEOTIDE SEQUENCE [LARGE SCALE GENOMIC DNA]</scope>
    <source>
        <strain evidence="4 5">SP-1</strain>
    </source>
</reference>
<dbReference type="Proteomes" id="UP000078428">
    <property type="component" value="Unassembled WGS sequence"/>
</dbReference>
<protein>
    <submittedName>
        <fullName evidence="4">Uncharacterized protein</fullName>
    </submittedName>
</protein>
<accession>A0A178MNA4</accession>
<evidence type="ECO:0000313" key="4">
    <source>
        <dbReference type="EMBL" id="OAN49414.1"/>
    </source>
</evidence>
<dbReference type="EMBL" id="LWQT01000064">
    <property type="protein sequence ID" value="OAN49414.1"/>
    <property type="molecule type" value="Genomic_DNA"/>
</dbReference>
<comment type="caution">
    <text evidence="4">The sequence shown here is derived from an EMBL/GenBank/DDBJ whole genome shotgun (WGS) entry which is preliminary data.</text>
</comment>
<evidence type="ECO:0000256" key="2">
    <source>
        <dbReference type="ARBA" id="ARBA00022705"/>
    </source>
</evidence>